<dbReference type="Gene3D" id="3.10.20.10">
    <property type="match status" value="1"/>
</dbReference>
<sequence>MDSESPQKTQKPFKICNNTREIRKGIVASSLEDLTSKVKEKFEEITDSNFTVVLENDGTEIDDEEYFATLDPNTSLMVLTTNQKWNPMYPTCNFNSKDQVDDGTKGGEELAGLVGRLKTNLCHLSLLGGPELELLSDMDPESLADLTYPDKIFLDQLKEASGRFLCEKRQAQDAMELLRLYQEKESAESETN</sequence>
<dbReference type="EMBL" id="JBDJPC010000004">
    <property type="protein sequence ID" value="KAL1505196.1"/>
    <property type="molecule type" value="Genomic_DNA"/>
</dbReference>
<dbReference type="AlphaFoldDB" id="A0ABD1EVX2"/>
<dbReference type="Proteomes" id="UP001566132">
    <property type="component" value="Unassembled WGS sequence"/>
</dbReference>
<protein>
    <recommendedName>
        <fullName evidence="3">CIDE-N domain-containing protein</fullName>
    </recommendedName>
</protein>
<evidence type="ECO:0000313" key="4">
    <source>
        <dbReference type="EMBL" id="KAL1505196.1"/>
    </source>
</evidence>
<dbReference type="Pfam" id="PF02017">
    <property type="entry name" value="CIDE-N"/>
    <property type="match status" value="1"/>
</dbReference>
<feature type="domain" description="CIDE-N" evidence="3">
    <location>
        <begin position="9"/>
        <end position="87"/>
    </location>
</feature>
<dbReference type="PROSITE" id="PS51135">
    <property type="entry name" value="CIDE_N"/>
    <property type="match status" value="1"/>
</dbReference>
<comment type="caution">
    <text evidence="4">The sequence shown here is derived from an EMBL/GenBank/DDBJ whole genome shotgun (WGS) entry which is preliminary data.</text>
</comment>
<dbReference type="InterPro" id="IPR003508">
    <property type="entry name" value="CIDE-N_dom"/>
</dbReference>
<name>A0ABD1EVX2_HYPHA</name>
<evidence type="ECO:0000256" key="2">
    <source>
        <dbReference type="PROSITE-ProRule" id="PRU00447"/>
    </source>
</evidence>
<organism evidence="4 5">
    <name type="scientific">Hypothenemus hampei</name>
    <name type="common">Coffee berry borer</name>
    <dbReference type="NCBI Taxonomy" id="57062"/>
    <lineage>
        <taxon>Eukaryota</taxon>
        <taxon>Metazoa</taxon>
        <taxon>Ecdysozoa</taxon>
        <taxon>Arthropoda</taxon>
        <taxon>Hexapoda</taxon>
        <taxon>Insecta</taxon>
        <taxon>Pterygota</taxon>
        <taxon>Neoptera</taxon>
        <taxon>Endopterygota</taxon>
        <taxon>Coleoptera</taxon>
        <taxon>Polyphaga</taxon>
        <taxon>Cucujiformia</taxon>
        <taxon>Curculionidae</taxon>
        <taxon>Scolytinae</taxon>
        <taxon>Hypothenemus</taxon>
    </lineage>
</organism>
<keyword evidence="5" id="KW-1185">Reference proteome</keyword>
<evidence type="ECO:0000313" key="5">
    <source>
        <dbReference type="Proteomes" id="UP001566132"/>
    </source>
</evidence>
<dbReference type="PANTHER" id="PTHR12306">
    <property type="entry name" value="CELL DEATH ACTIVATOR CIDE"/>
    <property type="match status" value="1"/>
</dbReference>
<dbReference type="PANTHER" id="PTHR12306:SF15">
    <property type="entry name" value="DNAATION FACTOR-RELATED PROTEIN 1, ISOFORM B-RELATED"/>
    <property type="match status" value="1"/>
</dbReference>
<dbReference type="CDD" id="cd01615">
    <property type="entry name" value="CIDE_N"/>
    <property type="match status" value="1"/>
</dbReference>
<dbReference type="SMART" id="SM00266">
    <property type="entry name" value="CAD"/>
    <property type="match status" value="1"/>
</dbReference>
<evidence type="ECO:0000256" key="1">
    <source>
        <dbReference type="ARBA" id="ARBA00022703"/>
    </source>
</evidence>
<dbReference type="GO" id="GO:0006915">
    <property type="term" value="P:apoptotic process"/>
    <property type="evidence" value="ECO:0007669"/>
    <property type="project" value="UniProtKB-UniRule"/>
</dbReference>
<dbReference type="SUPFAM" id="SSF54277">
    <property type="entry name" value="CAD &amp; PB1 domains"/>
    <property type="match status" value="1"/>
</dbReference>
<gene>
    <name evidence="4" type="ORF">ABEB36_004815</name>
</gene>
<evidence type="ECO:0000259" key="3">
    <source>
        <dbReference type="PROSITE" id="PS51135"/>
    </source>
</evidence>
<proteinExistence type="predicted"/>
<accession>A0ABD1EVX2</accession>
<keyword evidence="1 2" id="KW-0053">Apoptosis</keyword>
<reference evidence="4 5" key="1">
    <citation type="submission" date="2024-05" db="EMBL/GenBank/DDBJ databases">
        <title>Genetic variation in Jamaican populations of the coffee berry borer (Hypothenemus hampei).</title>
        <authorList>
            <person name="Errbii M."/>
            <person name="Myrie A."/>
        </authorList>
    </citation>
    <scope>NUCLEOTIDE SEQUENCE [LARGE SCALE GENOMIC DNA]</scope>
    <source>
        <strain evidence="4">JA-Hopewell-2020-01-JO</strain>
        <tissue evidence="4">Whole body</tissue>
    </source>
</reference>